<reference evidence="2" key="1">
    <citation type="submission" date="2007-10" db="EMBL/GenBank/DDBJ databases">
        <title>Genome sequence of Campylobacter concisus 13826 isolated from human feces.</title>
        <authorList>
            <person name="Fouts D.E."/>
            <person name="Mongodin E.F."/>
            <person name="Puiu D."/>
            <person name="Sebastian Y."/>
            <person name="Miller W.G."/>
            <person name="Mandrell R.E."/>
            <person name="On S."/>
            <person name="Nelson K.E."/>
        </authorList>
    </citation>
    <scope>NUCLEOTIDE SEQUENCE [LARGE SCALE GENOMIC DNA]</scope>
    <source>
        <strain evidence="2">13826</strain>
    </source>
</reference>
<evidence type="ECO:0000313" key="2">
    <source>
        <dbReference type="Proteomes" id="UP000001121"/>
    </source>
</evidence>
<dbReference type="KEGG" id="cco:CCC13826_2336"/>
<dbReference type="Proteomes" id="UP000001121">
    <property type="component" value="Chromosome"/>
</dbReference>
<dbReference type="OrthoDB" id="1453168at2"/>
<sequence>MDIKLTPQQFKYLMENCKFLNSISAICNNENSVKISVDINLAENIREWALNELEIKGFDENYELNYHGKIIEALVDLFHV</sequence>
<proteinExistence type="predicted"/>
<dbReference type="EMBL" id="CP000792">
    <property type="protein sequence ID" value="ALF45168.1"/>
    <property type="molecule type" value="Genomic_DNA"/>
</dbReference>
<dbReference type="AlphaFoldDB" id="A0A0M5MIA6"/>
<name>A0A0M5MIA6_CAMC1</name>
<accession>A0A0M5MIA6</accession>
<protein>
    <submittedName>
        <fullName evidence="1">Uncharacterized protein</fullName>
    </submittedName>
</protein>
<dbReference type="STRING" id="360104.CCC13826_2336"/>
<organism evidence="1 2">
    <name type="scientific">Campylobacter concisus (strain 13826)</name>
    <dbReference type="NCBI Taxonomy" id="360104"/>
    <lineage>
        <taxon>Bacteria</taxon>
        <taxon>Pseudomonadati</taxon>
        <taxon>Campylobacterota</taxon>
        <taxon>Epsilonproteobacteria</taxon>
        <taxon>Campylobacterales</taxon>
        <taxon>Campylobacteraceae</taxon>
        <taxon>Campylobacter</taxon>
    </lineage>
</organism>
<dbReference type="RefSeq" id="WP_048809727.1">
    <property type="nucleotide sequence ID" value="NC_009802.2"/>
</dbReference>
<evidence type="ECO:0000313" key="1">
    <source>
        <dbReference type="EMBL" id="ALF45168.1"/>
    </source>
</evidence>
<gene>
    <name evidence="1" type="ORF">CCC13826_2336</name>
</gene>